<dbReference type="PANTHER" id="PTHR32060">
    <property type="entry name" value="TAIL-SPECIFIC PROTEASE"/>
    <property type="match status" value="1"/>
</dbReference>
<sequence length="485" mass="56061">MKQIRSILVFYMFINFLSAQRAIDSLGVAEDFIIFENILKKGHPNLYEYISNDSLDYVFDLTKNQIKDTSDIDVYKTLLGITNHIKDSHLVLLPPKILKKDQYYFPLSLKIINHHLYTDTDDFDIPVGSQIIQINDQKSDHILEKLKKYIPADGHNLTRKYRMLEALFGEYYFYEFGLQKQFLITYRQLDGTEASIELPAESSVKVKLRNAKRYSYFAKFHGEQNNFKFYTHFIVNKSPFTLFKKELNTAVLVVNSFAGDTRVFKSHVEDIFKEIEQQKIQNLVIDIRNNKGGFRSNTISLYSHITNKPFKQITSEFVASLSIPEKKHAIRSFSNEKQVLKAKFNNHPVYDGWKFNFDDLETMMIPSQNKFTGKVYVLIGGATSSEASIFALNAKNNKNITLLGEETGGGYYFSNGELPVYYELPNSKIKVIMNMQKNNHYITDKNVPKGSGVMPDKHINMSVEHLTLSKDPLLDYIFRLIKGNN</sequence>
<name>A0A504J7S9_9FLAO</name>
<dbReference type="InterPro" id="IPR005151">
    <property type="entry name" value="Tail-specific_protease"/>
</dbReference>
<protein>
    <recommendedName>
        <fullName evidence="2">Tail specific protease domain-containing protein</fullName>
    </recommendedName>
</protein>
<dbReference type="PANTHER" id="PTHR32060:SF30">
    <property type="entry name" value="CARBOXY-TERMINAL PROCESSING PROTEASE CTPA"/>
    <property type="match status" value="1"/>
</dbReference>
<organism evidence="3 4">
    <name type="scientific">Aquimarina algicola</name>
    <dbReference type="NCBI Taxonomy" id="2589995"/>
    <lineage>
        <taxon>Bacteria</taxon>
        <taxon>Pseudomonadati</taxon>
        <taxon>Bacteroidota</taxon>
        <taxon>Flavobacteriia</taxon>
        <taxon>Flavobacteriales</taxon>
        <taxon>Flavobacteriaceae</taxon>
        <taxon>Aquimarina</taxon>
    </lineage>
</organism>
<comment type="caution">
    <text evidence="3">The sequence shown here is derived from an EMBL/GenBank/DDBJ whole genome shotgun (WGS) entry which is preliminary data.</text>
</comment>
<feature type="signal peptide" evidence="1">
    <location>
        <begin position="1"/>
        <end position="21"/>
    </location>
</feature>
<dbReference type="EMBL" id="VFWZ01000009">
    <property type="protein sequence ID" value="TPN82211.1"/>
    <property type="molecule type" value="Genomic_DNA"/>
</dbReference>
<feature type="domain" description="Tail specific protease" evidence="2">
    <location>
        <begin position="249"/>
        <end position="456"/>
    </location>
</feature>
<dbReference type="OrthoDB" id="5480566at2"/>
<proteinExistence type="predicted"/>
<feature type="chain" id="PRO_5021412676" description="Tail specific protease domain-containing protein" evidence="1">
    <location>
        <begin position="22"/>
        <end position="485"/>
    </location>
</feature>
<evidence type="ECO:0000313" key="3">
    <source>
        <dbReference type="EMBL" id="TPN82211.1"/>
    </source>
</evidence>
<dbReference type="AlphaFoldDB" id="A0A504J7S9"/>
<dbReference type="GO" id="GO:0008236">
    <property type="term" value="F:serine-type peptidase activity"/>
    <property type="evidence" value="ECO:0007669"/>
    <property type="project" value="InterPro"/>
</dbReference>
<dbReference type="InterPro" id="IPR029045">
    <property type="entry name" value="ClpP/crotonase-like_dom_sf"/>
</dbReference>
<keyword evidence="4" id="KW-1185">Reference proteome</keyword>
<accession>A0A504J7S9</accession>
<evidence type="ECO:0000313" key="4">
    <source>
        <dbReference type="Proteomes" id="UP000315540"/>
    </source>
</evidence>
<evidence type="ECO:0000256" key="1">
    <source>
        <dbReference type="SAM" id="SignalP"/>
    </source>
</evidence>
<dbReference type="GO" id="GO:0004175">
    <property type="term" value="F:endopeptidase activity"/>
    <property type="evidence" value="ECO:0007669"/>
    <property type="project" value="TreeGrafter"/>
</dbReference>
<keyword evidence="1" id="KW-0732">Signal</keyword>
<dbReference type="SUPFAM" id="SSF52096">
    <property type="entry name" value="ClpP/crotonase"/>
    <property type="match status" value="1"/>
</dbReference>
<dbReference type="GO" id="GO:0007165">
    <property type="term" value="P:signal transduction"/>
    <property type="evidence" value="ECO:0007669"/>
    <property type="project" value="TreeGrafter"/>
</dbReference>
<gene>
    <name evidence="3" type="ORF">FHK87_22565</name>
</gene>
<dbReference type="Pfam" id="PF03572">
    <property type="entry name" value="Peptidase_S41"/>
    <property type="match status" value="1"/>
</dbReference>
<reference evidence="3 4" key="1">
    <citation type="submission" date="2019-06" db="EMBL/GenBank/DDBJ databases">
        <authorList>
            <person name="Meng X."/>
        </authorList>
    </citation>
    <scope>NUCLEOTIDE SEQUENCE [LARGE SCALE GENOMIC DNA]</scope>
    <source>
        <strain evidence="3 4">M625</strain>
    </source>
</reference>
<evidence type="ECO:0000259" key="2">
    <source>
        <dbReference type="Pfam" id="PF03572"/>
    </source>
</evidence>
<dbReference type="Proteomes" id="UP000315540">
    <property type="component" value="Unassembled WGS sequence"/>
</dbReference>
<dbReference type="GO" id="GO:0006508">
    <property type="term" value="P:proteolysis"/>
    <property type="evidence" value="ECO:0007669"/>
    <property type="project" value="InterPro"/>
</dbReference>
<dbReference type="GO" id="GO:0030288">
    <property type="term" value="C:outer membrane-bounded periplasmic space"/>
    <property type="evidence" value="ECO:0007669"/>
    <property type="project" value="TreeGrafter"/>
</dbReference>
<dbReference type="Gene3D" id="3.90.226.10">
    <property type="entry name" value="2-enoyl-CoA Hydratase, Chain A, domain 1"/>
    <property type="match status" value="1"/>
</dbReference>